<organism evidence="1">
    <name type="scientific">marine sediment metagenome</name>
    <dbReference type="NCBI Taxonomy" id="412755"/>
    <lineage>
        <taxon>unclassified sequences</taxon>
        <taxon>metagenomes</taxon>
        <taxon>ecological metagenomes</taxon>
    </lineage>
</organism>
<comment type="caution">
    <text evidence="1">The sequence shown here is derived from an EMBL/GenBank/DDBJ whole genome shotgun (WGS) entry which is preliminary data.</text>
</comment>
<reference evidence="1" key="1">
    <citation type="journal article" date="2015" name="Nature">
        <title>Complex archaea that bridge the gap between prokaryotes and eukaryotes.</title>
        <authorList>
            <person name="Spang A."/>
            <person name="Saw J.H."/>
            <person name="Jorgensen S.L."/>
            <person name="Zaremba-Niedzwiedzka K."/>
            <person name="Martijn J."/>
            <person name="Lind A.E."/>
            <person name="van Eijk R."/>
            <person name="Schleper C."/>
            <person name="Guy L."/>
            <person name="Ettema T.J."/>
        </authorList>
    </citation>
    <scope>NUCLEOTIDE SEQUENCE</scope>
</reference>
<protein>
    <submittedName>
        <fullName evidence="1">Uncharacterized protein</fullName>
    </submittedName>
</protein>
<name>A0A0F9UXH4_9ZZZZ</name>
<proteinExistence type="predicted"/>
<evidence type="ECO:0000313" key="1">
    <source>
        <dbReference type="EMBL" id="KKN65891.1"/>
    </source>
</evidence>
<accession>A0A0F9UXH4</accession>
<dbReference type="EMBL" id="LAZR01000514">
    <property type="protein sequence ID" value="KKN65891.1"/>
    <property type="molecule type" value="Genomic_DNA"/>
</dbReference>
<sequence length="101" mass="11685">MTKQEEVREGLWQILRKEGHHVMEADRALDEMMQYLHSQGVVLKVARELPEITKQEVGEFLKVELGYSDIAIGLMRDDIAEYIRKRVLKIVASYVAVESLI</sequence>
<dbReference type="AlphaFoldDB" id="A0A0F9UXH4"/>
<gene>
    <name evidence="1" type="ORF">LCGC14_0477080</name>
</gene>